<name>A0A218WDZ5_PUNGR</name>
<gene>
    <name evidence="1" type="ORF">CDL15_Pgr014361</name>
</gene>
<reference evidence="2" key="1">
    <citation type="journal article" date="2017" name="Plant J.">
        <title>The pomegranate (Punica granatum L.) genome and the genomics of punicalagin biosynthesis.</title>
        <authorList>
            <person name="Qin G."/>
            <person name="Xu C."/>
            <person name="Ming R."/>
            <person name="Tang H."/>
            <person name="Guyot R."/>
            <person name="Kramer E.M."/>
            <person name="Hu Y."/>
            <person name="Yi X."/>
            <person name="Qi Y."/>
            <person name="Xu X."/>
            <person name="Gao Z."/>
            <person name="Pan H."/>
            <person name="Jian J."/>
            <person name="Tian Y."/>
            <person name="Yue Z."/>
            <person name="Xu Y."/>
        </authorList>
    </citation>
    <scope>NUCLEOTIDE SEQUENCE [LARGE SCALE GENOMIC DNA]</scope>
    <source>
        <strain evidence="2">cv. Dabenzi</strain>
    </source>
</reference>
<dbReference type="Proteomes" id="UP000197138">
    <property type="component" value="Unassembled WGS sequence"/>
</dbReference>
<evidence type="ECO:0000313" key="2">
    <source>
        <dbReference type="Proteomes" id="UP000197138"/>
    </source>
</evidence>
<sequence length="156" mass="18613">MDKTSSLIRYKENWQAKASVSVKGKVHRLVAKREWKYSDCSLMPIGLDKFMRFFGSNRMFYIYYWNEMSDNKFFEVWALEDFNKPVWFKHQVLEDANKFFFLASWWTNKIKLFAYDTTSKNWRSAPSVISPFYGFYSAGHVNSLISWSWTSSALLI</sequence>
<protein>
    <recommendedName>
        <fullName evidence="3">F-box associated domain-containing protein</fullName>
    </recommendedName>
</protein>
<evidence type="ECO:0000313" key="1">
    <source>
        <dbReference type="EMBL" id="OWM70688.1"/>
    </source>
</evidence>
<comment type="caution">
    <text evidence="1">The sequence shown here is derived from an EMBL/GenBank/DDBJ whole genome shotgun (WGS) entry which is preliminary data.</text>
</comment>
<proteinExistence type="predicted"/>
<evidence type="ECO:0008006" key="3">
    <source>
        <dbReference type="Google" id="ProtNLM"/>
    </source>
</evidence>
<accession>A0A218WDZ5</accession>
<dbReference type="EMBL" id="MTKT01004609">
    <property type="protein sequence ID" value="OWM70688.1"/>
    <property type="molecule type" value="Genomic_DNA"/>
</dbReference>
<organism evidence="1 2">
    <name type="scientific">Punica granatum</name>
    <name type="common">Pomegranate</name>
    <dbReference type="NCBI Taxonomy" id="22663"/>
    <lineage>
        <taxon>Eukaryota</taxon>
        <taxon>Viridiplantae</taxon>
        <taxon>Streptophyta</taxon>
        <taxon>Embryophyta</taxon>
        <taxon>Tracheophyta</taxon>
        <taxon>Spermatophyta</taxon>
        <taxon>Magnoliopsida</taxon>
        <taxon>eudicotyledons</taxon>
        <taxon>Gunneridae</taxon>
        <taxon>Pentapetalae</taxon>
        <taxon>rosids</taxon>
        <taxon>malvids</taxon>
        <taxon>Myrtales</taxon>
        <taxon>Lythraceae</taxon>
        <taxon>Punica</taxon>
    </lineage>
</organism>
<dbReference type="AlphaFoldDB" id="A0A218WDZ5"/>